<evidence type="ECO:0000256" key="6">
    <source>
        <dbReference type="ARBA" id="ARBA00022792"/>
    </source>
</evidence>
<evidence type="ECO:0000256" key="9">
    <source>
        <dbReference type="ARBA" id="ARBA00023136"/>
    </source>
</evidence>
<evidence type="ECO:0000313" key="12">
    <source>
        <dbReference type="Proteomes" id="UP000001514"/>
    </source>
</evidence>
<dbReference type="OrthoDB" id="35799at2759"/>
<dbReference type="GO" id="GO:0045259">
    <property type="term" value="C:proton-transporting ATP synthase complex"/>
    <property type="evidence" value="ECO:0007669"/>
    <property type="project" value="UniProtKB-KW"/>
</dbReference>
<feature type="coiled-coil region" evidence="10">
    <location>
        <begin position="106"/>
        <end position="147"/>
    </location>
</feature>
<sequence length="188" mass="21788">MALVGAFRASRALRALAGRSAAGGLDWKEMDHWIDYWSFSPDVKTELLKLKHHITETAHRMDALFIKEKHVIDWDAHRKVLPAEVVDLYQKTYESIEVPKYVDEDREEAVKMFAELEQKAIKADEEFAAARAKLEEEEEKIRKFKERLPTITVDEVLAEHPDIKEKIDAEIRSLNWDYAPLGSKEIAK</sequence>
<protein>
    <submittedName>
        <fullName evidence="11">Uncharacterized protein</fullName>
    </submittedName>
</protein>
<evidence type="ECO:0000256" key="5">
    <source>
        <dbReference type="ARBA" id="ARBA00022781"/>
    </source>
</evidence>
<keyword evidence="5" id="KW-0375">Hydrogen ion transport</keyword>
<dbReference type="AlphaFoldDB" id="D8S8T4"/>
<dbReference type="GO" id="GO:0005743">
    <property type="term" value="C:mitochondrial inner membrane"/>
    <property type="evidence" value="ECO:0007669"/>
    <property type="project" value="UniProtKB-SubCell"/>
</dbReference>
<keyword evidence="7" id="KW-0406">Ion transport</keyword>
<comment type="similarity">
    <text evidence="2">Belongs to the ATPase d subunit family.</text>
</comment>
<dbReference type="Gramene" id="EFJ19223">
    <property type="protein sequence ID" value="EFJ19223"/>
    <property type="gene ID" value="SELMODRAFT_233415"/>
</dbReference>
<keyword evidence="10" id="KW-0175">Coiled coil</keyword>
<comment type="subcellular location">
    <subcellularLocation>
        <location evidence="1">Mitochondrion inner membrane</location>
    </subcellularLocation>
</comment>
<dbReference type="PANTHER" id="PTHR12700">
    <property type="entry name" value="ATP SYNTHASE SUBUNIT D, MITOCHONDRIAL"/>
    <property type="match status" value="1"/>
</dbReference>
<name>D8S8T4_SELML</name>
<dbReference type="Gene3D" id="6.10.280.70">
    <property type="match status" value="1"/>
</dbReference>
<dbReference type="InterPro" id="IPR036228">
    <property type="entry name" value="ATP_synth_F0_dsu_sf_mt"/>
</dbReference>
<dbReference type="FunCoup" id="D8S8T4">
    <property type="interactions" value="3183"/>
</dbReference>
<dbReference type="eggNOG" id="KOG3366">
    <property type="taxonomic scope" value="Eukaryota"/>
</dbReference>
<dbReference type="InParanoid" id="D8S8T4"/>
<evidence type="ECO:0000313" key="11">
    <source>
        <dbReference type="EMBL" id="EFJ19223.1"/>
    </source>
</evidence>
<dbReference type="SUPFAM" id="SSF161065">
    <property type="entry name" value="ATP synthase D chain-like"/>
    <property type="match status" value="1"/>
</dbReference>
<dbReference type="Proteomes" id="UP000001514">
    <property type="component" value="Unassembled WGS sequence"/>
</dbReference>
<evidence type="ECO:0000256" key="3">
    <source>
        <dbReference type="ARBA" id="ARBA00022448"/>
    </source>
</evidence>
<dbReference type="KEGG" id="smo:SELMODRAFT_233415"/>
<evidence type="ECO:0000256" key="4">
    <source>
        <dbReference type="ARBA" id="ARBA00022547"/>
    </source>
</evidence>
<dbReference type="HOGENOM" id="CLU_089809_1_0_1"/>
<dbReference type="OMA" id="DSICHAY"/>
<evidence type="ECO:0000256" key="10">
    <source>
        <dbReference type="SAM" id="Coils"/>
    </source>
</evidence>
<keyword evidence="8" id="KW-0496">Mitochondrion</keyword>
<dbReference type="GO" id="GO:0015986">
    <property type="term" value="P:proton motive force-driven ATP synthesis"/>
    <property type="evidence" value="ECO:0000318"/>
    <property type="project" value="GO_Central"/>
</dbReference>
<evidence type="ECO:0000256" key="7">
    <source>
        <dbReference type="ARBA" id="ARBA00023065"/>
    </source>
</evidence>
<dbReference type="GO" id="GO:0015078">
    <property type="term" value="F:proton transmembrane transporter activity"/>
    <property type="evidence" value="ECO:0007669"/>
    <property type="project" value="InterPro"/>
</dbReference>
<organism evidence="12">
    <name type="scientific">Selaginella moellendorffii</name>
    <name type="common">Spikemoss</name>
    <dbReference type="NCBI Taxonomy" id="88036"/>
    <lineage>
        <taxon>Eukaryota</taxon>
        <taxon>Viridiplantae</taxon>
        <taxon>Streptophyta</taxon>
        <taxon>Embryophyta</taxon>
        <taxon>Tracheophyta</taxon>
        <taxon>Lycopodiopsida</taxon>
        <taxon>Selaginellales</taxon>
        <taxon>Selaginellaceae</taxon>
        <taxon>Selaginella</taxon>
    </lineage>
</organism>
<dbReference type="EMBL" id="GL377607">
    <property type="protein sequence ID" value="EFJ19223.1"/>
    <property type="molecule type" value="Genomic_DNA"/>
</dbReference>
<gene>
    <name evidence="11" type="ORF">SELMODRAFT_233415</name>
</gene>
<dbReference type="Pfam" id="PF05873">
    <property type="entry name" value="Mt_ATP-synt_D"/>
    <property type="match status" value="1"/>
</dbReference>
<dbReference type="InterPro" id="IPR008689">
    <property type="entry name" value="ATP_synth_F0_dsu_mt"/>
</dbReference>
<keyword evidence="9" id="KW-0472">Membrane</keyword>
<reference evidence="11 12" key="1">
    <citation type="journal article" date="2011" name="Science">
        <title>The Selaginella genome identifies genetic changes associated with the evolution of vascular plants.</title>
        <authorList>
            <person name="Banks J.A."/>
            <person name="Nishiyama T."/>
            <person name="Hasebe M."/>
            <person name="Bowman J.L."/>
            <person name="Gribskov M."/>
            <person name="dePamphilis C."/>
            <person name="Albert V.A."/>
            <person name="Aono N."/>
            <person name="Aoyama T."/>
            <person name="Ambrose B.A."/>
            <person name="Ashton N.W."/>
            <person name="Axtell M.J."/>
            <person name="Barker E."/>
            <person name="Barker M.S."/>
            <person name="Bennetzen J.L."/>
            <person name="Bonawitz N.D."/>
            <person name="Chapple C."/>
            <person name="Cheng C."/>
            <person name="Correa L.G."/>
            <person name="Dacre M."/>
            <person name="DeBarry J."/>
            <person name="Dreyer I."/>
            <person name="Elias M."/>
            <person name="Engstrom E.M."/>
            <person name="Estelle M."/>
            <person name="Feng L."/>
            <person name="Finet C."/>
            <person name="Floyd S.K."/>
            <person name="Frommer W.B."/>
            <person name="Fujita T."/>
            <person name="Gramzow L."/>
            <person name="Gutensohn M."/>
            <person name="Harholt J."/>
            <person name="Hattori M."/>
            <person name="Heyl A."/>
            <person name="Hirai T."/>
            <person name="Hiwatashi Y."/>
            <person name="Ishikawa M."/>
            <person name="Iwata M."/>
            <person name="Karol K.G."/>
            <person name="Koehler B."/>
            <person name="Kolukisaoglu U."/>
            <person name="Kubo M."/>
            <person name="Kurata T."/>
            <person name="Lalonde S."/>
            <person name="Li K."/>
            <person name="Li Y."/>
            <person name="Litt A."/>
            <person name="Lyons E."/>
            <person name="Manning G."/>
            <person name="Maruyama T."/>
            <person name="Michael T.P."/>
            <person name="Mikami K."/>
            <person name="Miyazaki S."/>
            <person name="Morinaga S."/>
            <person name="Murata T."/>
            <person name="Mueller-Roeber B."/>
            <person name="Nelson D.R."/>
            <person name="Obara M."/>
            <person name="Oguri Y."/>
            <person name="Olmstead R.G."/>
            <person name="Onodera N."/>
            <person name="Petersen B.L."/>
            <person name="Pils B."/>
            <person name="Prigge M."/>
            <person name="Rensing S.A."/>
            <person name="Riano-Pachon D.M."/>
            <person name="Roberts A.W."/>
            <person name="Sato Y."/>
            <person name="Scheller H.V."/>
            <person name="Schulz B."/>
            <person name="Schulz C."/>
            <person name="Shakirov E.V."/>
            <person name="Shibagaki N."/>
            <person name="Shinohara N."/>
            <person name="Shippen D.E."/>
            <person name="Soerensen I."/>
            <person name="Sotooka R."/>
            <person name="Sugimoto N."/>
            <person name="Sugita M."/>
            <person name="Sumikawa N."/>
            <person name="Tanurdzic M."/>
            <person name="Theissen G."/>
            <person name="Ulvskov P."/>
            <person name="Wakazuki S."/>
            <person name="Weng J.K."/>
            <person name="Willats W.W."/>
            <person name="Wipf D."/>
            <person name="Wolf P.G."/>
            <person name="Yang L."/>
            <person name="Zimmer A.D."/>
            <person name="Zhu Q."/>
            <person name="Mitros T."/>
            <person name="Hellsten U."/>
            <person name="Loque D."/>
            <person name="Otillar R."/>
            <person name="Salamov A."/>
            <person name="Schmutz J."/>
            <person name="Shapiro H."/>
            <person name="Lindquist E."/>
            <person name="Lucas S."/>
            <person name="Rokhsar D."/>
            <person name="Grigoriev I.V."/>
        </authorList>
    </citation>
    <scope>NUCLEOTIDE SEQUENCE [LARGE SCALE GENOMIC DNA]</scope>
</reference>
<keyword evidence="4" id="KW-0138">CF(0)</keyword>
<evidence type="ECO:0000256" key="1">
    <source>
        <dbReference type="ARBA" id="ARBA00004273"/>
    </source>
</evidence>
<keyword evidence="12" id="KW-1185">Reference proteome</keyword>
<evidence type="ECO:0000256" key="8">
    <source>
        <dbReference type="ARBA" id="ARBA00023128"/>
    </source>
</evidence>
<proteinExistence type="inferred from homology"/>
<evidence type="ECO:0000256" key="2">
    <source>
        <dbReference type="ARBA" id="ARBA00006842"/>
    </source>
</evidence>
<dbReference type="STRING" id="88036.D8S8T4"/>
<accession>D8S8T4</accession>
<keyword evidence="6" id="KW-0999">Mitochondrion inner membrane</keyword>
<keyword evidence="3" id="KW-0813">Transport</keyword>